<evidence type="ECO:0000313" key="2">
    <source>
        <dbReference type="EMBL" id="MFB8893024.1"/>
    </source>
</evidence>
<protein>
    <submittedName>
        <fullName evidence="2">Uncharacterized protein</fullName>
    </submittedName>
</protein>
<proteinExistence type="predicted"/>
<dbReference type="Proteomes" id="UP001589643">
    <property type="component" value="Unassembled WGS sequence"/>
</dbReference>
<comment type="caution">
    <text evidence="2">The sequence shown here is derived from an EMBL/GenBank/DDBJ whole genome shotgun (WGS) entry which is preliminary data.</text>
</comment>
<feature type="transmembrane region" description="Helical" evidence="1">
    <location>
        <begin position="6"/>
        <end position="28"/>
    </location>
</feature>
<keyword evidence="3" id="KW-1185">Reference proteome</keyword>
<keyword evidence="1" id="KW-0472">Membrane</keyword>
<evidence type="ECO:0000313" key="3">
    <source>
        <dbReference type="Proteomes" id="UP001589643"/>
    </source>
</evidence>
<evidence type="ECO:0000256" key="1">
    <source>
        <dbReference type="SAM" id="Phobius"/>
    </source>
</evidence>
<name>A0ABV5ESS6_9MICO</name>
<reference evidence="2 3" key="1">
    <citation type="submission" date="2024-08" db="EMBL/GenBank/DDBJ databases">
        <title>Heavy metals resistant antinobacteria isolated from wastewater.</title>
        <authorList>
            <person name="Roman Ponce B."/>
            <person name="Blanco Mercado M.A."/>
            <person name="Avila Aldana I.N."/>
            <person name="Morales Arrieta S."/>
        </authorList>
    </citation>
    <scope>NUCLEOTIDE SEQUENCE [LARGE SCALE GENOMIC DNA]</scope>
    <source>
        <strain evidence="3">sma-1</strain>
    </source>
</reference>
<gene>
    <name evidence="2" type="ORF">AB7P39_09235</name>
</gene>
<keyword evidence="1" id="KW-0812">Transmembrane</keyword>
<keyword evidence="1" id="KW-1133">Transmembrane helix</keyword>
<dbReference type="EMBL" id="JBHLHV010000001">
    <property type="protein sequence ID" value="MFB8893024.1"/>
    <property type="molecule type" value="Genomic_DNA"/>
</dbReference>
<accession>A0ABV5ESS6</accession>
<organism evidence="2 3">
    <name type="scientific">Microbacterium plantarum</name>
    <dbReference type="NCBI Taxonomy" id="1816425"/>
    <lineage>
        <taxon>Bacteria</taxon>
        <taxon>Bacillati</taxon>
        <taxon>Actinomycetota</taxon>
        <taxon>Actinomycetes</taxon>
        <taxon>Micrococcales</taxon>
        <taxon>Microbacteriaceae</taxon>
        <taxon>Microbacterium</taxon>
    </lineage>
</organism>
<sequence>MSGWQITLAAMEGTGALLTLVGVISLFMGARSRYREARAQLGRALQLNLEEAAERATAQSDAERQAVYELYVSRHLANGLPRPAGYGHSYQPGYETVNIMRVLGDGALRDLIIASLGVALSGVAGVLANLFPVS</sequence>
<feature type="transmembrane region" description="Helical" evidence="1">
    <location>
        <begin position="111"/>
        <end position="131"/>
    </location>
</feature>